<dbReference type="EMBL" id="CACSHJ010000088">
    <property type="protein sequence ID" value="CAA0370531.1"/>
    <property type="molecule type" value="Genomic_DNA"/>
</dbReference>
<evidence type="ECO:0000256" key="7">
    <source>
        <dbReference type="ARBA" id="ARBA00022786"/>
    </source>
</evidence>
<dbReference type="FunFam" id="3.30.40.10:FF:000463">
    <property type="entry name" value="E3 ubiquitin-protein ligase RNF185 isoform X2"/>
    <property type="match status" value="1"/>
</dbReference>
<dbReference type="InterPro" id="IPR045103">
    <property type="entry name" value="RNF5/RNF185-like"/>
</dbReference>
<evidence type="ECO:0000313" key="14">
    <source>
        <dbReference type="EMBL" id="CAA0370531.1"/>
    </source>
</evidence>
<reference evidence="17" key="1">
    <citation type="journal article" date="2016" name="Proc. Natl. Acad. Sci. U.S.A.">
        <title>Chromosome-level assembly of Arabidopsis thaliana Ler reveals the extent of translocation and inversion polymorphisms.</title>
        <authorList>
            <person name="Zapata L."/>
            <person name="Ding J."/>
            <person name="Willing E.M."/>
            <person name="Hartwig B."/>
            <person name="Bezdan D."/>
            <person name="Jiao W.B."/>
            <person name="Patel V."/>
            <person name="Velikkakam James G."/>
            <person name="Koornneef M."/>
            <person name="Ossowski S."/>
            <person name="Schneeberger K."/>
        </authorList>
    </citation>
    <scope>NUCLEOTIDE SEQUENCE [LARGE SCALE GENOMIC DNA]</scope>
    <source>
        <strain evidence="17">cv. Landsberg erecta</strain>
    </source>
</reference>
<evidence type="ECO:0000256" key="8">
    <source>
        <dbReference type="ARBA" id="ARBA00022833"/>
    </source>
</evidence>
<feature type="domain" description="RING-type" evidence="13">
    <location>
        <begin position="28"/>
        <end position="69"/>
    </location>
</feature>
<dbReference type="GO" id="GO:0016567">
    <property type="term" value="P:protein ubiquitination"/>
    <property type="evidence" value="ECO:0007669"/>
    <property type="project" value="UniProtKB-UniPathway"/>
</dbReference>
<dbReference type="InterPro" id="IPR013083">
    <property type="entry name" value="Znf_RING/FYVE/PHD"/>
</dbReference>
<dbReference type="Proteomes" id="UP000434276">
    <property type="component" value="Unassembled WGS sequence"/>
</dbReference>
<evidence type="ECO:0000256" key="3">
    <source>
        <dbReference type="ARBA" id="ARBA00004906"/>
    </source>
</evidence>
<evidence type="ECO:0000256" key="5">
    <source>
        <dbReference type="ARBA" id="ARBA00022723"/>
    </source>
</evidence>
<dbReference type="Proteomes" id="UP000078284">
    <property type="component" value="Chromosome 2"/>
</dbReference>
<dbReference type="InterPro" id="IPR001841">
    <property type="entry name" value="Znf_RING"/>
</dbReference>
<dbReference type="GO" id="GO:0061630">
    <property type="term" value="F:ubiquitin protein ligase activity"/>
    <property type="evidence" value="ECO:0007669"/>
    <property type="project" value="UniProtKB-UniRule"/>
</dbReference>
<organism evidence="15 17">
    <name type="scientific">Arabidopsis thaliana</name>
    <name type="common">Mouse-ear cress</name>
    <dbReference type="NCBI Taxonomy" id="3702"/>
    <lineage>
        <taxon>Eukaryota</taxon>
        <taxon>Viridiplantae</taxon>
        <taxon>Streptophyta</taxon>
        <taxon>Embryophyta</taxon>
        <taxon>Tracheophyta</taxon>
        <taxon>Spermatophyta</taxon>
        <taxon>Magnoliopsida</taxon>
        <taxon>eudicotyledons</taxon>
        <taxon>Gunneridae</taxon>
        <taxon>Pentapetalae</taxon>
        <taxon>rosids</taxon>
        <taxon>malvids</taxon>
        <taxon>Brassicales</taxon>
        <taxon>Brassicaceae</taxon>
        <taxon>Camelineae</taxon>
        <taxon>Arabidopsis</taxon>
    </lineage>
</organism>
<proteinExistence type="predicted"/>
<dbReference type="Pfam" id="PF13923">
    <property type="entry name" value="zf-C3HC4_2"/>
    <property type="match status" value="1"/>
</dbReference>
<keyword evidence="7 11" id="KW-0833">Ubl conjugation pathway</keyword>
<dbReference type="SMART" id="SM00184">
    <property type="entry name" value="RING"/>
    <property type="match status" value="1"/>
</dbReference>
<evidence type="ECO:0000256" key="9">
    <source>
        <dbReference type="ARBA" id="ARBA00023136"/>
    </source>
</evidence>
<evidence type="ECO:0000313" key="15">
    <source>
        <dbReference type="EMBL" id="OAP10356.1"/>
    </source>
</evidence>
<dbReference type="UniPathway" id="UPA00143"/>
<keyword evidence="11" id="KW-1133">Transmembrane helix</keyword>
<keyword evidence="11" id="KW-0256">Endoplasmic reticulum</keyword>
<dbReference type="PROSITE" id="PS50089">
    <property type="entry name" value="ZF_RING_2"/>
    <property type="match status" value="1"/>
</dbReference>
<keyword evidence="4 11" id="KW-0808">Transferase</keyword>
<dbReference type="PANTHER" id="PTHR12313">
    <property type="entry name" value="E3 UBIQUITIN-PROTEIN LIGASE RNF5-RELATED"/>
    <property type="match status" value="1"/>
</dbReference>
<protein>
    <recommendedName>
        <fullName evidence="11">E3 ubiquitin-protein ligase RMA</fullName>
        <ecNumber evidence="11">2.3.2.27</ecNumber>
    </recommendedName>
    <alternativeName>
        <fullName evidence="11">Protein RING membrane-anchor</fullName>
    </alternativeName>
    <alternativeName>
        <fullName evidence="11">RING-type E3 ubiquitin transferase RMA</fullName>
    </alternativeName>
</protein>
<sequence>MVNGESSTSTSYSDNNNDTNDQGGDFECNICFELAQDPIVTLCGHLFCWPCLYRWLHHHSHSQECPVCKAVVQDDKLVPLYGRGKNQTDPRSKRYPGLRIPNRPTGQRPETAAPPPQPEAASNFFNYGIGLMGGIMPMMATTRFGNFSMGFGGLLPSLFNFQFHGFHDATLYGSTPGYPYGGYHNGFRGVPPRGQERPMARGGNQSDAFLKNILFFVGICVVIFLIW</sequence>
<dbReference type="InterPro" id="IPR017907">
    <property type="entry name" value="Znf_RING_CS"/>
</dbReference>
<dbReference type="GO" id="GO:0005789">
    <property type="term" value="C:endoplasmic reticulum membrane"/>
    <property type="evidence" value="ECO:0007669"/>
    <property type="project" value="UniProtKB-SubCell"/>
</dbReference>
<reference evidence="15" key="2">
    <citation type="submission" date="2016-03" db="EMBL/GenBank/DDBJ databases">
        <title>Full-length assembly of Arabidopsis thaliana Ler reveals the complement of translocations and inversions.</title>
        <authorList>
            <person name="Zapata L."/>
            <person name="Schneeberger K."/>
            <person name="Ossowski S."/>
        </authorList>
    </citation>
    <scope>NUCLEOTIDE SEQUENCE [LARGE SCALE GENOMIC DNA]</scope>
    <source>
        <tissue evidence="15">Leaf</tissue>
    </source>
</reference>
<gene>
    <name evidence="15" type="ordered locus">AXX17_At2g19400</name>
    <name evidence="16" type="ORF">AN1_LOCUS8759</name>
    <name evidence="14" type="ORF">C24_LOCUS8607</name>
</gene>
<evidence type="ECO:0000256" key="11">
    <source>
        <dbReference type="RuleBase" id="RU369090"/>
    </source>
</evidence>
<evidence type="ECO:0000256" key="4">
    <source>
        <dbReference type="ARBA" id="ARBA00022679"/>
    </source>
</evidence>
<dbReference type="ExpressionAtlas" id="A0A178VX00">
    <property type="expression patterns" value="baseline and differential"/>
</dbReference>
<reference evidence="16 18" key="3">
    <citation type="submission" date="2019-11" db="EMBL/GenBank/DDBJ databases">
        <authorList>
            <person name="Jiao W.-B."/>
            <person name="Schneeberger K."/>
        </authorList>
    </citation>
    <scope>NUCLEOTIDE SEQUENCE [LARGE SCALE GENOMIC DNA]</scope>
    <source>
        <strain evidence="18">cv. An-1</strain>
        <strain evidence="19">cv. C24</strain>
    </source>
</reference>
<comment type="pathway">
    <text evidence="3 11">Protein modification; protein ubiquitination.</text>
</comment>
<comment type="catalytic activity">
    <reaction evidence="1 11">
        <text>S-ubiquitinyl-[E2 ubiquitin-conjugating enzyme]-L-cysteine + [acceptor protein]-L-lysine = [E2 ubiquitin-conjugating enzyme]-L-cysteine + N(6)-ubiquitinyl-[acceptor protein]-L-lysine.</text>
        <dbReference type="EC" id="2.3.2.27"/>
    </reaction>
</comment>
<evidence type="ECO:0000313" key="18">
    <source>
        <dbReference type="Proteomes" id="UP000426265"/>
    </source>
</evidence>
<dbReference type="Proteomes" id="UP000426265">
    <property type="component" value="Unassembled WGS sequence"/>
</dbReference>
<evidence type="ECO:0000256" key="2">
    <source>
        <dbReference type="ARBA" id="ARBA00004308"/>
    </source>
</evidence>
<evidence type="ECO:0000313" key="17">
    <source>
        <dbReference type="Proteomes" id="UP000078284"/>
    </source>
</evidence>
<dbReference type="EMBL" id="LUHQ01000002">
    <property type="protein sequence ID" value="OAP10356.1"/>
    <property type="molecule type" value="Genomic_DNA"/>
</dbReference>
<comment type="domain">
    <text evidence="11">The RING-type zinc finger domain is responsible for E3 ligase activity.</text>
</comment>
<keyword evidence="11" id="KW-0812">Transmembrane</keyword>
<keyword evidence="5 11" id="KW-0479">Metal-binding</keyword>
<dbReference type="GO" id="GO:0006511">
    <property type="term" value="P:ubiquitin-dependent protein catabolic process"/>
    <property type="evidence" value="ECO:0007669"/>
    <property type="project" value="UniProtKB-UniRule"/>
</dbReference>
<evidence type="ECO:0000256" key="6">
    <source>
        <dbReference type="ARBA" id="ARBA00022771"/>
    </source>
</evidence>
<keyword evidence="8 11" id="KW-0862">Zinc</keyword>
<feature type="region of interest" description="Disordered" evidence="12">
    <location>
        <begin position="80"/>
        <end position="119"/>
    </location>
</feature>
<evidence type="ECO:0000256" key="1">
    <source>
        <dbReference type="ARBA" id="ARBA00000900"/>
    </source>
</evidence>
<feature type="transmembrane region" description="Helical" evidence="11">
    <location>
        <begin position="208"/>
        <end position="226"/>
    </location>
</feature>
<dbReference type="AlphaFoldDB" id="A0A178VX00"/>
<evidence type="ECO:0000313" key="19">
    <source>
        <dbReference type="Proteomes" id="UP000434276"/>
    </source>
</evidence>
<keyword evidence="6 10" id="KW-0863">Zinc-finger</keyword>
<evidence type="ECO:0000259" key="13">
    <source>
        <dbReference type="PROSITE" id="PS50089"/>
    </source>
</evidence>
<dbReference type="PROSITE" id="PS00518">
    <property type="entry name" value="ZF_RING_1"/>
    <property type="match status" value="1"/>
</dbReference>
<dbReference type="Gene3D" id="3.30.40.10">
    <property type="entry name" value="Zinc/RING finger domain, C3HC4 (zinc finger)"/>
    <property type="match status" value="1"/>
</dbReference>
<name>A0A178VX00_ARATH</name>
<keyword evidence="9 11" id="KW-0472">Membrane</keyword>
<comment type="function">
    <text evidence="11">E3 ubiquitin-protein ligase.</text>
</comment>
<dbReference type="CDD" id="cd16745">
    <property type="entry name" value="RING-HC_AtRMA-like"/>
    <property type="match status" value="1"/>
</dbReference>
<evidence type="ECO:0000256" key="10">
    <source>
        <dbReference type="PROSITE-ProRule" id="PRU00175"/>
    </source>
</evidence>
<evidence type="ECO:0000256" key="12">
    <source>
        <dbReference type="SAM" id="MobiDB-lite"/>
    </source>
</evidence>
<dbReference type="EMBL" id="CACRSJ010000105">
    <property type="protein sequence ID" value="VYS53298.1"/>
    <property type="molecule type" value="Genomic_DNA"/>
</dbReference>
<dbReference type="OrthoDB" id="6270329at2759"/>
<dbReference type="GO" id="GO:0008270">
    <property type="term" value="F:zinc ion binding"/>
    <property type="evidence" value="ECO:0007669"/>
    <property type="project" value="UniProtKB-KW"/>
</dbReference>
<dbReference type="EC" id="2.3.2.27" evidence="11"/>
<accession>A0A178VX00</accession>
<comment type="subcellular location">
    <subcellularLocation>
        <location evidence="2">Endomembrane system</location>
    </subcellularLocation>
    <subcellularLocation>
        <location evidence="11">Endoplasmic reticulum membrane</location>
        <topology evidence="11">Single-pass type IV membrane protein</topology>
    </subcellularLocation>
</comment>
<dbReference type="SUPFAM" id="SSF57850">
    <property type="entry name" value="RING/U-box"/>
    <property type="match status" value="1"/>
</dbReference>
<evidence type="ECO:0000313" key="16">
    <source>
        <dbReference type="EMBL" id="VYS53298.1"/>
    </source>
</evidence>